<dbReference type="Proteomes" id="UP000054359">
    <property type="component" value="Unassembled WGS sequence"/>
</dbReference>
<protein>
    <submittedName>
        <fullName evidence="1">Uncharacterized protein</fullName>
    </submittedName>
</protein>
<sequence length="79" mass="8797">MSHIPFWAIVAVWTQPASSIKEKFLMALRPTAEWGPSDDLAKEFYMSKASCSTSTKSEDDTSFKCLAETNTDAGLLEYL</sequence>
<keyword evidence="2" id="KW-1185">Reference proteome</keyword>
<gene>
    <name evidence="1" type="ORF">X975_13975</name>
</gene>
<name>A0A087TYR2_STEMI</name>
<dbReference type="EMBL" id="KK117356">
    <property type="protein sequence ID" value="KFM70251.1"/>
    <property type="molecule type" value="Genomic_DNA"/>
</dbReference>
<reference evidence="1 2" key="1">
    <citation type="submission" date="2013-11" db="EMBL/GenBank/DDBJ databases">
        <title>Genome sequencing of Stegodyphus mimosarum.</title>
        <authorList>
            <person name="Bechsgaard J."/>
        </authorList>
    </citation>
    <scope>NUCLEOTIDE SEQUENCE [LARGE SCALE GENOMIC DNA]</scope>
</reference>
<evidence type="ECO:0000313" key="1">
    <source>
        <dbReference type="EMBL" id="KFM70251.1"/>
    </source>
</evidence>
<feature type="non-terminal residue" evidence="1">
    <location>
        <position position="79"/>
    </location>
</feature>
<evidence type="ECO:0000313" key="2">
    <source>
        <dbReference type="Proteomes" id="UP000054359"/>
    </source>
</evidence>
<proteinExistence type="predicted"/>
<dbReference type="AlphaFoldDB" id="A0A087TYR2"/>
<accession>A0A087TYR2</accession>
<organism evidence="1 2">
    <name type="scientific">Stegodyphus mimosarum</name>
    <name type="common">African social velvet spider</name>
    <dbReference type="NCBI Taxonomy" id="407821"/>
    <lineage>
        <taxon>Eukaryota</taxon>
        <taxon>Metazoa</taxon>
        <taxon>Ecdysozoa</taxon>
        <taxon>Arthropoda</taxon>
        <taxon>Chelicerata</taxon>
        <taxon>Arachnida</taxon>
        <taxon>Araneae</taxon>
        <taxon>Araneomorphae</taxon>
        <taxon>Entelegynae</taxon>
        <taxon>Eresoidea</taxon>
        <taxon>Eresidae</taxon>
        <taxon>Stegodyphus</taxon>
    </lineage>
</organism>